<dbReference type="InterPro" id="IPR005624">
    <property type="entry name" value="PduO/GlcC-like"/>
</dbReference>
<dbReference type="NCBIfam" id="NF002696">
    <property type="entry name" value="PRK02487.1-5"/>
    <property type="match status" value="1"/>
</dbReference>
<dbReference type="InterPro" id="IPR010371">
    <property type="entry name" value="YBR137W-like"/>
</dbReference>
<evidence type="ECO:0000313" key="1">
    <source>
        <dbReference type="EMBL" id="SDP68661.1"/>
    </source>
</evidence>
<name>A0A1H0UR91_9MICO</name>
<dbReference type="EMBL" id="LT629711">
    <property type="protein sequence ID" value="SDP68661.1"/>
    <property type="molecule type" value="Genomic_DNA"/>
</dbReference>
<dbReference type="RefSeq" id="WP_091788317.1">
    <property type="nucleotide sequence ID" value="NZ_LT629711.1"/>
</dbReference>
<dbReference type="PANTHER" id="PTHR28255:SF1">
    <property type="entry name" value="UPF0303 PROTEIN YBR137W"/>
    <property type="match status" value="1"/>
</dbReference>
<reference evidence="2" key="1">
    <citation type="submission" date="2016-10" db="EMBL/GenBank/DDBJ databases">
        <authorList>
            <person name="Varghese N."/>
            <person name="Submissions S."/>
        </authorList>
    </citation>
    <scope>NUCLEOTIDE SEQUENCE [LARGE SCALE GENOMIC DNA]</scope>
    <source>
        <strain evidence="2">DSM 22329</strain>
    </source>
</reference>
<evidence type="ECO:0000313" key="2">
    <source>
        <dbReference type="Proteomes" id="UP000199077"/>
    </source>
</evidence>
<keyword evidence="2" id="KW-1185">Reference proteome</keyword>
<protein>
    <submittedName>
        <fullName evidence="1">Uncharacterized protein, UPF0303 family</fullName>
    </submittedName>
</protein>
<accession>A0A1H0UR91</accession>
<dbReference type="STRING" id="443156.SAMN04489867_3465"/>
<dbReference type="PANTHER" id="PTHR28255">
    <property type="match status" value="1"/>
</dbReference>
<dbReference type="OrthoDB" id="9815315at2"/>
<dbReference type="AlphaFoldDB" id="A0A1H0UR91"/>
<dbReference type="PIRSF" id="PIRSF008757">
    <property type="entry name" value="UCP008757"/>
    <property type="match status" value="1"/>
</dbReference>
<dbReference type="Proteomes" id="UP000199077">
    <property type="component" value="Chromosome I"/>
</dbReference>
<organism evidence="1 2">
    <name type="scientific">Pedococcus dokdonensis</name>
    <dbReference type="NCBI Taxonomy" id="443156"/>
    <lineage>
        <taxon>Bacteria</taxon>
        <taxon>Bacillati</taxon>
        <taxon>Actinomycetota</taxon>
        <taxon>Actinomycetes</taxon>
        <taxon>Micrococcales</taxon>
        <taxon>Intrasporangiaceae</taxon>
        <taxon>Pedococcus</taxon>
    </lineage>
</organism>
<dbReference type="InterPro" id="IPR038084">
    <property type="entry name" value="PduO/GlcC-like_sf"/>
</dbReference>
<gene>
    <name evidence="1" type="ORF">SAMN04489867_3465</name>
</gene>
<dbReference type="Gene3D" id="3.30.450.150">
    <property type="entry name" value="Haem-degrading domain"/>
    <property type="match status" value="1"/>
</dbReference>
<proteinExistence type="predicted"/>
<dbReference type="SUPFAM" id="SSF143744">
    <property type="entry name" value="GlcG-like"/>
    <property type="match status" value="1"/>
</dbReference>
<dbReference type="Pfam" id="PF03928">
    <property type="entry name" value="HbpS-like"/>
    <property type="match status" value="1"/>
</dbReference>
<sequence>MPSDPSTWPSLDALAAQERELTLPSLTEDTAYEIGTSAARAAREGQLPISIGLWRGDHQLFHCGLAGSTRDNDVWLRRKGRVVMRFEHSSIYLARLCHDEGFTLADRFALPASEYAAAGGAFPLRVAGAGVVGWFGVSGLPQLEDHEFVVGVLTRHLGDLRARGPR</sequence>